<evidence type="ECO:0000313" key="12">
    <source>
        <dbReference type="Proteomes" id="UP000735302"/>
    </source>
</evidence>
<dbReference type="Pfam" id="PF01762">
    <property type="entry name" value="Galactosyl_T"/>
    <property type="match status" value="1"/>
</dbReference>
<evidence type="ECO:0000256" key="2">
    <source>
        <dbReference type="ARBA" id="ARBA00008661"/>
    </source>
</evidence>
<comment type="similarity">
    <text evidence="2">Belongs to the glycosyltransferase 31 family.</text>
</comment>
<dbReference type="InterPro" id="IPR002659">
    <property type="entry name" value="Glyco_trans_31"/>
</dbReference>
<evidence type="ECO:0000313" key="11">
    <source>
        <dbReference type="EMBL" id="GFO32621.1"/>
    </source>
</evidence>
<dbReference type="GO" id="GO:0000139">
    <property type="term" value="C:Golgi membrane"/>
    <property type="evidence" value="ECO:0007669"/>
    <property type="project" value="UniProtKB-SubCell"/>
</dbReference>
<keyword evidence="4" id="KW-0808">Transferase</keyword>
<keyword evidence="3" id="KW-0328">Glycosyltransferase</keyword>
<evidence type="ECO:0000256" key="6">
    <source>
        <dbReference type="ARBA" id="ARBA00022968"/>
    </source>
</evidence>
<feature type="region of interest" description="Disordered" evidence="10">
    <location>
        <begin position="159"/>
        <end position="222"/>
    </location>
</feature>
<keyword evidence="5" id="KW-0812">Transmembrane</keyword>
<comment type="caution">
    <text evidence="11">The sequence shown here is derived from an EMBL/GenBank/DDBJ whole genome shotgun (WGS) entry which is preliminary data.</text>
</comment>
<dbReference type="EMBL" id="BLXT01006644">
    <property type="protein sequence ID" value="GFO32621.1"/>
    <property type="molecule type" value="Genomic_DNA"/>
</dbReference>
<dbReference type="Proteomes" id="UP000735302">
    <property type="component" value="Unassembled WGS sequence"/>
</dbReference>
<keyword evidence="12" id="KW-1185">Reference proteome</keyword>
<feature type="compositionally biased region" description="Basic residues" evidence="10">
    <location>
        <begin position="204"/>
        <end position="217"/>
    </location>
</feature>
<dbReference type="PANTHER" id="PTHR11214:SF376">
    <property type="entry name" value="HEXOSYLTRANSFERASE"/>
    <property type="match status" value="1"/>
</dbReference>
<organism evidence="11 12">
    <name type="scientific">Plakobranchus ocellatus</name>
    <dbReference type="NCBI Taxonomy" id="259542"/>
    <lineage>
        <taxon>Eukaryota</taxon>
        <taxon>Metazoa</taxon>
        <taxon>Spiralia</taxon>
        <taxon>Lophotrochozoa</taxon>
        <taxon>Mollusca</taxon>
        <taxon>Gastropoda</taxon>
        <taxon>Heterobranchia</taxon>
        <taxon>Euthyneura</taxon>
        <taxon>Panpulmonata</taxon>
        <taxon>Sacoglossa</taxon>
        <taxon>Placobranchoidea</taxon>
        <taxon>Plakobranchidae</taxon>
        <taxon>Plakobranchus</taxon>
    </lineage>
</organism>
<accession>A0AAV4CBD4</accession>
<evidence type="ECO:0000256" key="8">
    <source>
        <dbReference type="ARBA" id="ARBA00023034"/>
    </source>
</evidence>
<evidence type="ECO:0000256" key="7">
    <source>
        <dbReference type="ARBA" id="ARBA00022989"/>
    </source>
</evidence>
<dbReference type="PANTHER" id="PTHR11214">
    <property type="entry name" value="BETA-1,3-N-ACETYLGLUCOSAMINYLTRANSFERASE"/>
    <property type="match status" value="1"/>
</dbReference>
<feature type="compositionally biased region" description="Basic and acidic residues" evidence="10">
    <location>
        <begin position="174"/>
        <end position="199"/>
    </location>
</feature>
<evidence type="ECO:0000256" key="3">
    <source>
        <dbReference type="ARBA" id="ARBA00022676"/>
    </source>
</evidence>
<sequence>MFGIRKFLMKSSYPPFMAMVLITSLGLILLLEETILVPRSFRESGAALRENPADFPAEIILGKRVSSIRKVEDFIMRRAPLEQDRHFIFEPGLETIQNISFLPRELNNKSLQFKGTKYYNNDMGLILTQNKNLGSEGEGYNSNESKADSASLPNALKNTHRRLHGSNGTLSKTKTSEDKIQSSNGRIKDNVEGKNHRDSSTLSRGKKTNIGKNKLRKNEKSSFLARNAQAKAPEHQFKRFLSNNTGGLVLAAHLGDKNSSPLVAAKQKSKLYNKIMKQFTLKGEEDRDSFINLHRYGYVFDSNACDIGKPKFAILVHSKFNNFIKRAKIRNTYAKNKTASGVDFAVTFILGKPNIEELTMEGYSPREDTEAARQRERERRWEKTLSSLAVESKIFKDIVMGNFTDSYRNLTIKHILAYDWVLKRCKDLLFVLKVDDDILVNTYRVARLVRQAAKTNENKGILVCDVPWSQKVMRGNQMKWFVSHEEYPFRYYPPWCKGYGVFMTTDVVRKLYRASSDIRNFWIDDVYVTGILALRAGIQVLNFRHRFATVTHNTFEPGDIHALFVWANFDRKHSHRIFWKDMVAAQYRM</sequence>
<keyword evidence="6" id="KW-0735">Signal-anchor</keyword>
<evidence type="ECO:0000256" key="9">
    <source>
        <dbReference type="ARBA" id="ARBA00023136"/>
    </source>
</evidence>
<name>A0AAV4CBD4_9GAST</name>
<keyword evidence="7" id="KW-1133">Transmembrane helix</keyword>
<reference evidence="11 12" key="1">
    <citation type="journal article" date="2021" name="Elife">
        <title>Chloroplast acquisition without the gene transfer in kleptoplastic sea slugs, Plakobranchus ocellatus.</title>
        <authorList>
            <person name="Maeda T."/>
            <person name="Takahashi S."/>
            <person name="Yoshida T."/>
            <person name="Shimamura S."/>
            <person name="Takaki Y."/>
            <person name="Nagai Y."/>
            <person name="Toyoda A."/>
            <person name="Suzuki Y."/>
            <person name="Arimoto A."/>
            <person name="Ishii H."/>
            <person name="Satoh N."/>
            <person name="Nishiyama T."/>
            <person name="Hasebe M."/>
            <person name="Maruyama T."/>
            <person name="Minagawa J."/>
            <person name="Obokata J."/>
            <person name="Shigenobu S."/>
        </authorList>
    </citation>
    <scope>NUCLEOTIDE SEQUENCE [LARGE SCALE GENOMIC DNA]</scope>
</reference>
<evidence type="ECO:0000256" key="4">
    <source>
        <dbReference type="ARBA" id="ARBA00022679"/>
    </source>
</evidence>
<proteinExistence type="inferred from homology"/>
<evidence type="ECO:0000256" key="10">
    <source>
        <dbReference type="SAM" id="MobiDB-lite"/>
    </source>
</evidence>
<dbReference type="GO" id="GO:0006493">
    <property type="term" value="P:protein O-linked glycosylation"/>
    <property type="evidence" value="ECO:0007669"/>
    <property type="project" value="TreeGrafter"/>
</dbReference>
<dbReference type="Gene3D" id="3.90.550.50">
    <property type="match status" value="1"/>
</dbReference>
<keyword evidence="8" id="KW-0333">Golgi apparatus</keyword>
<evidence type="ECO:0000256" key="1">
    <source>
        <dbReference type="ARBA" id="ARBA00004323"/>
    </source>
</evidence>
<comment type="subcellular location">
    <subcellularLocation>
        <location evidence="1">Golgi apparatus membrane</location>
        <topology evidence="1">Single-pass type II membrane protein</topology>
    </subcellularLocation>
</comment>
<dbReference type="GO" id="GO:0016758">
    <property type="term" value="F:hexosyltransferase activity"/>
    <property type="evidence" value="ECO:0007669"/>
    <property type="project" value="InterPro"/>
</dbReference>
<evidence type="ECO:0000256" key="5">
    <source>
        <dbReference type="ARBA" id="ARBA00022692"/>
    </source>
</evidence>
<gene>
    <name evidence="11" type="ORF">PoB_005912600</name>
</gene>
<keyword evidence="9" id="KW-0472">Membrane</keyword>
<dbReference type="AlphaFoldDB" id="A0AAV4CBD4"/>
<protein>
    <submittedName>
        <fullName evidence="11">Beta-1,3-galactosyltransferase 1</fullName>
    </submittedName>
</protein>